<dbReference type="Proteomes" id="UP000053232">
    <property type="component" value="Unassembled WGS sequence"/>
</dbReference>
<feature type="compositionally biased region" description="Basic residues" evidence="1">
    <location>
        <begin position="1"/>
        <end position="14"/>
    </location>
</feature>
<organism evidence="2 3">
    <name type="scientific">Oxytricha trifallax</name>
    <dbReference type="NCBI Taxonomy" id="1172189"/>
    <lineage>
        <taxon>Eukaryota</taxon>
        <taxon>Sar</taxon>
        <taxon>Alveolata</taxon>
        <taxon>Ciliophora</taxon>
        <taxon>Intramacronucleata</taxon>
        <taxon>Spirotrichea</taxon>
        <taxon>Stichotrichia</taxon>
        <taxon>Sporadotrichida</taxon>
        <taxon>Oxytrichidae</taxon>
        <taxon>Oxytrichinae</taxon>
        <taxon>Oxytricha</taxon>
    </lineage>
</organism>
<evidence type="ECO:0000313" key="3">
    <source>
        <dbReference type="Proteomes" id="UP000053232"/>
    </source>
</evidence>
<keyword evidence="3" id="KW-1185">Reference proteome</keyword>
<feature type="region of interest" description="Disordered" evidence="1">
    <location>
        <begin position="492"/>
        <end position="567"/>
    </location>
</feature>
<dbReference type="EMBL" id="ARYC01019227">
    <property type="protein sequence ID" value="KEJ82469.1"/>
    <property type="molecule type" value="Genomic_DNA"/>
</dbReference>
<name>A0A073HYG9_9SPIT</name>
<accession>A0A073HYG9</accession>
<comment type="caution">
    <text evidence="2">The sequence shown here is derived from an EMBL/GenBank/DDBJ whole genome shotgun (WGS) entry which is preliminary data.</text>
</comment>
<evidence type="ECO:0000256" key="1">
    <source>
        <dbReference type="SAM" id="MobiDB-lite"/>
    </source>
</evidence>
<evidence type="ECO:0000313" key="2">
    <source>
        <dbReference type="EMBL" id="KEJ82469.1"/>
    </source>
</evidence>
<reference evidence="3" key="1">
    <citation type="journal article" date="2014" name="Cell">
        <title>The Architecture of a Scrambled Genome Reveals Massive Levels of Genomic Rearrangement during Development.</title>
        <authorList>
            <person name="Chen X."/>
            <person name="Bracht J.R."/>
            <person name="Goldman A.D."/>
            <person name="Dolzhenko E."/>
            <person name="Clay D.M."/>
            <person name="Swart E.C."/>
            <person name="Perlman D.H."/>
            <person name="Doak T.G."/>
            <person name="Stuart A."/>
            <person name="Amemiya C.T."/>
            <person name="Sebra R.P."/>
            <person name="Landweber L.F."/>
        </authorList>
    </citation>
    <scope>NUCLEOTIDE SEQUENCE [LARGE SCALE GENOMIC DNA]</scope>
    <source>
        <strain evidence="3">JRB310</strain>
    </source>
</reference>
<protein>
    <recommendedName>
        <fullName evidence="4">Ubiquitin-like protease family profile domain-containing protein</fullName>
    </recommendedName>
</protein>
<feature type="region of interest" description="Disordered" evidence="1">
    <location>
        <begin position="1"/>
        <end position="33"/>
    </location>
</feature>
<gene>
    <name evidence="2" type="ORF">OXYTRIMIC_422</name>
</gene>
<feature type="compositionally biased region" description="Basic and acidic residues" evidence="1">
    <location>
        <begin position="544"/>
        <end position="567"/>
    </location>
</feature>
<sequence length="567" mass="66950">MNYQKFRNHHHQKRSGIQNWDTNRRGDQQEKRQFWDKVKEIRFSHRDRSRDQETLGWNEDYQKRVPLNKQMGFKSRLKIGQSNPSKKIKEPQKQRVEFDKHEDGSKCIQGDQMALKHLIDLTEVQCHGFDKIIHAKKGWTPQSTRMVTIVCCPSTRSKMEKALVRRYDDRAAARKRGVKEEELWTEKQKAHWSEINDNWQHRSLIPGNHIQEETMEQCLKLIEEVQFNEQRLSQIILPPLVLNDRGIMQLEKCIETMNWKLENCKFWRQQEHIEAALLPVCCQSSIKNCQNWIILKSTKHSQILEMMDTRRQVGSYAIVQKHMRQLSSLLSEVLGKEYAINQISQNQEINQVKDPEDCGIMTILMINHLALELQGQPVFQIFAKDWLNMQRYYLMLNLELGFVKIDIGRSGLAIEKEEMEVNREKKSEALWLLVDKDLDTEMINQRSQVDVWDELVMKNTVQWELEREDIRQGGEFSDVGEDLTEAEWYLSNDGSKTQHKRQDFQGEKDTKEAQEMIKASVQTPGTKEVNQMQPSEIGKEEEECSKGKEEKSEELKSAREEEHQEKQ</sequence>
<dbReference type="AlphaFoldDB" id="A0A073HYG9"/>
<proteinExistence type="predicted"/>
<feature type="compositionally biased region" description="Basic and acidic residues" evidence="1">
    <location>
        <begin position="500"/>
        <end position="515"/>
    </location>
</feature>
<feature type="compositionally biased region" description="Polar residues" evidence="1">
    <location>
        <begin position="520"/>
        <end position="534"/>
    </location>
</feature>
<evidence type="ECO:0008006" key="4">
    <source>
        <dbReference type="Google" id="ProtNLM"/>
    </source>
</evidence>
<feature type="compositionally biased region" description="Basic and acidic residues" evidence="1">
    <location>
        <begin position="22"/>
        <end position="33"/>
    </location>
</feature>